<dbReference type="EMBL" id="MBDN02000235">
    <property type="protein sequence ID" value="RLN77649.1"/>
    <property type="molecule type" value="Genomic_DNA"/>
</dbReference>
<sequence>MLIIGLSSRLVAGSSDAWFPDASCLTCGQHARFNRHLSSSFKATTGNFQGIYGSGDSYGIVGVDVFAIGNYSVPDLAFAVLTEETGDIPTLASDGVVGSLGDDLYWWVLGDNFVQAYYTVFDFQNLQVGFACDGSSPTCYVGSQAPHKYFNMDKSECALCHRRRDVFSCSNCTSAMLQQRRTMLSALQADVAVLRKKTGFALNTKSTLVDAEQRLDKCMKQVEQLAEKVMKTREKLCSERIAIVERTSKLEERTEKVDEAQHKLKQEAQRAGSLHAPILECLDYQVQWADENAAKVRGDRLRELFALFGLTPEEPAEVINEDDEDDPLSALPDEREEVSEEQNRRKMRQNAPMFFRTIVGLPLPISGRYENVPPEVVAAALSKVIHLLHCLVKYLKITYPHPMEFNGSFSTIGNTSEGAGCHTLYPDGSDGFDRGVNMLHENVAFLCLCQGVTNNNVHPTDMLGNLLQVYKSTRLGTLCDNMDGNEFAAKNSYAMKLS</sequence>
<feature type="domain" description="Peptidase A1" evidence="4">
    <location>
        <begin position="12"/>
        <end position="98"/>
    </location>
</feature>
<dbReference type="GO" id="GO:0032991">
    <property type="term" value="C:protein-containing complex"/>
    <property type="evidence" value="ECO:0007669"/>
    <property type="project" value="UniProtKB-ARBA"/>
</dbReference>
<evidence type="ECO:0000259" key="4">
    <source>
        <dbReference type="Pfam" id="PF00026"/>
    </source>
</evidence>
<proteinExistence type="predicted"/>
<evidence type="ECO:0000256" key="3">
    <source>
        <dbReference type="SAM" id="MobiDB-lite"/>
    </source>
</evidence>
<reference evidence="5 6" key="1">
    <citation type="journal article" date="2019" name="Mol. Plant Pathol.">
        <title>Genome sequencing of oomycete isolates from Chile supports the New Zealand origin of Phytophthora kernoviae and makes available the first Nothophytophthora sp. genome.</title>
        <authorList>
            <person name="Studholme D.J."/>
            <person name="Panda P."/>
            <person name="Sanfuentes Von Stowasser E."/>
            <person name="Gonzalez M."/>
            <person name="Hill R."/>
            <person name="Sambles C."/>
            <person name="Grant M."/>
            <person name="Williams N.M."/>
            <person name="McDougal R.L."/>
        </authorList>
    </citation>
    <scope>NUCLEOTIDE SEQUENCE [LARGE SCALE GENOMIC DNA]</scope>
    <source>
        <strain evidence="5">Chile4</strain>
    </source>
</reference>
<evidence type="ECO:0000256" key="1">
    <source>
        <dbReference type="ARBA" id="ARBA00023054"/>
    </source>
</evidence>
<dbReference type="GO" id="GO:0035493">
    <property type="term" value="P:SNARE complex assembly"/>
    <property type="evidence" value="ECO:0007669"/>
    <property type="project" value="TreeGrafter"/>
</dbReference>
<dbReference type="InterPro" id="IPR021109">
    <property type="entry name" value="Peptidase_aspartic_dom_sf"/>
</dbReference>
<feature type="coiled-coil region" evidence="2">
    <location>
        <begin position="208"/>
        <end position="270"/>
    </location>
</feature>
<dbReference type="PANTHER" id="PTHR15157:SF5">
    <property type="entry name" value="UV RADIATION RESISTANCE-ASSOCIATED GENE PROTEIN"/>
    <property type="match status" value="1"/>
</dbReference>
<dbReference type="Gene3D" id="2.40.70.10">
    <property type="entry name" value="Acid Proteases"/>
    <property type="match status" value="2"/>
</dbReference>
<evidence type="ECO:0000313" key="6">
    <source>
        <dbReference type="Proteomes" id="UP000285624"/>
    </source>
</evidence>
<gene>
    <name evidence="5" type="ORF">BBO99_00006593</name>
</gene>
<dbReference type="InterPro" id="IPR018791">
    <property type="entry name" value="UV_resistance/autophagy_Atg14"/>
</dbReference>
<comment type="caution">
    <text evidence="5">The sequence shown here is derived from an EMBL/GenBank/DDBJ whole genome shotgun (WGS) entry which is preliminary data.</text>
</comment>
<accession>A0A3R7JRX1</accession>
<dbReference type="GO" id="GO:0000149">
    <property type="term" value="F:SNARE binding"/>
    <property type="evidence" value="ECO:0007669"/>
    <property type="project" value="TreeGrafter"/>
</dbReference>
<dbReference type="STRING" id="325452.A0A3R7JRX1"/>
<keyword evidence="1 2" id="KW-0175">Coiled coil</keyword>
<dbReference type="Pfam" id="PF10186">
    <property type="entry name" value="ATG14"/>
    <property type="match status" value="1"/>
</dbReference>
<dbReference type="PANTHER" id="PTHR15157">
    <property type="entry name" value="UV RADIATION RESISTANCE-ASSOCIATED GENE PROTEIN"/>
    <property type="match status" value="1"/>
</dbReference>
<dbReference type="GO" id="GO:0000323">
    <property type="term" value="C:lytic vacuole"/>
    <property type="evidence" value="ECO:0007669"/>
    <property type="project" value="TreeGrafter"/>
</dbReference>
<dbReference type="Proteomes" id="UP000285624">
    <property type="component" value="Unassembled WGS sequence"/>
</dbReference>
<feature type="domain" description="Peptidase A1" evidence="4">
    <location>
        <begin position="106"/>
        <end position="131"/>
    </location>
</feature>
<keyword evidence="6" id="KW-1185">Reference proteome</keyword>
<dbReference type="AlphaFoldDB" id="A0A3R7JRX1"/>
<dbReference type="CDD" id="cd05471">
    <property type="entry name" value="pepsin_like"/>
    <property type="match status" value="1"/>
</dbReference>
<organism evidence="5 6">
    <name type="scientific">Phytophthora kernoviae</name>
    <dbReference type="NCBI Taxonomy" id="325452"/>
    <lineage>
        <taxon>Eukaryota</taxon>
        <taxon>Sar</taxon>
        <taxon>Stramenopiles</taxon>
        <taxon>Oomycota</taxon>
        <taxon>Peronosporomycetes</taxon>
        <taxon>Peronosporales</taxon>
        <taxon>Peronosporaceae</taxon>
        <taxon>Phytophthora</taxon>
    </lineage>
</organism>
<dbReference type="Pfam" id="PF00026">
    <property type="entry name" value="Asp"/>
    <property type="match status" value="2"/>
</dbReference>
<feature type="non-terminal residue" evidence="5">
    <location>
        <position position="498"/>
    </location>
</feature>
<dbReference type="SUPFAM" id="SSF50630">
    <property type="entry name" value="Acid proteases"/>
    <property type="match status" value="2"/>
</dbReference>
<dbReference type="InterPro" id="IPR033121">
    <property type="entry name" value="PEPTIDASE_A1"/>
</dbReference>
<name>A0A3R7JRX1_9STRA</name>
<protein>
    <recommendedName>
        <fullName evidence="4">Peptidase A1 domain-containing protein</fullName>
    </recommendedName>
</protein>
<evidence type="ECO:0000313" key="5">
    <source>
        <dbReference type="EMBL" id="RLN77649.1"/>
    </source>
</evidence>
<dbReference type="InterPro" id="IPR034164">
    <property type="entry name" value="Pepsin-like_dom"/>
</dbReference>
<feature type="region of interest" description="Disordered" evidence="3">
    <location>
        <begin position="320"/>
        <end position="345"/>
    </location>
</feature>
<evidence type="ECO:0000256" key="2">
    <source>
        <dbReference type="SAM" id="Coils"/>
    </source>
</evidence>
<dbReference type="GO" id="GO:0005768">
    <property type="term" value="C:endosome"/>
    <property type="evidence" value="ECO:0007669"/>
    <property type="project" value="TreeGrafter"/>
</dbReference>